<reference evidence="1" key="1">
    <citation type="journal article" date="2014" name="Nat. Commun.">
        <title>The tobacco genome sequence and its comparison with those of tomato and potato.</title>
        <authorList>
            <person name="Sierro N."/>
            <person name="Battey J.N."/>
            <person name="Ouadi S."/>
            <person name="Bakaher N."/>
            <person name="Bovet L."/>
            <person name="Willig A."/>
            <person name="Goepfert S."/>
            <person name="Peitsch M.C."/>
            <person name="Ivanov N.V."/>
        </authorList>
    </citation>
    <scope>NUCLEOTIDE SEQUENCE [LARGE SCALE GENOMIC DNA]</scope>
</reference>
<organism evidence="1 2">
    <name type="scientific">Nicotiana tabacum</name>
    <name type="common">Common tobacco</name>
    <dbReference type="NCBI Taxonomy" id="4097"/>
    <lineage>
        <taxon>Eukaryota</taxon>
        <taxon>Viridiplantae</taxon>
        <taxon>Streptophyta</taxon>
        <taxon>Embryophyta</taxon>
        <taxon>Tracheophyta</taxon>
        <taxon>Spermatophyta</taxon>
        <taxon>Magnoliopsida</taxon>
        <taxon>eudicotyledons</taxon>
        <taxon>Gunneridae</taxon>
        <taxon>Pentapetalae</taxon>
        <taxon>asterids</taxon>
        <taxon>lamiids</taxon>
        <taxon>Solanales</taxon>
        <taxon>Solanaceae</taxon>
        <taxon>Nicotianoideae</taxon>
        <taxon>Nicotianeae</taxon>
        <taxon>Nicotiana</taxon>
    </lineage>
</organism>
<reference evidence="2" key="2">
    <citation type="submission" date="2025-08" db="UniProtKB">
        <authorList>
            <consortium name="RefSeq"/>
        </authorList>
    </citation>
    <scope>IDENTIFICATION</scope>
    <source>
        <tissue evidence="2">Leaf</tissue>
    </source>
</reference>
<protein>
    <submittedName>
        <fullName evidence="2">Uncharacterized protein LOC142166140</fullName>
    </submittedName>
</protein>
<keyword evidence="1" id="KW-1185">Reference proteome</keyword>
<accession>A0AC58S6Q1</accession>
<dbReference type="RefSeq" id="XP_075080667.1">
    <property type="nucleotide sequence ID" value="XM_075224566.1"/>
</dbReference>
<dbReference type="Proteomes" id="UP000790787">
    <property type="component" value="Chromosome 11"/>
</dbReference>
<evidence type="ECO:0000313" key="2">
    <source>
        <dbReference type="RefSeq" id="XP_075080667.1"/>
    </source>
</evidence>
<gene>
    <name evidence="2" type="primary">LOC142166140</name>
</gene>
<proteinExistence type="predicted"/>
<name>A0AC58S6Q1_TOBAC</name>
<evidence type="ECO:0000313" key="1">
    <source>
        <dbReference type="Proteomes" id="UP000790787"/>
    </source>
</evidence>
<sequence length="124" mass="14698">MYEHSLHELWERCNAIVLDWIINVVSPNLISTVIYASNAHKVWEDLKEMFDKVNISKGYYLHKEITTLTQDVSSVSVYFSRLRELWDEYEALEPPPSYGCPESRRHAEHYQTQKLYQFLTGLNE</sequence>